<dbReference type="STRING" id="1670800.BSQ44_24295"/>
<accession>A0A1L3SXU7</accession>
<evidence type="ECO:0000313" key="1">
    <source>
        <dbReference type="EMBL" id="APH74142.1"/>
    </source>
</evidence>
<sequence>MAKVLTVDEMIDVLDQINPDNTYRLELEALADTIAKDMADQLGIATSGASYDLGGTMATFKPAIPGQAMPDVLNNVDEGGEWDD</sequence>
<dbReference type="Proteomes" id="UP000182840">
    <property type="component" value="Chromosome"/>
</dbReference>
<dbReference type="AlphaFoldDB" id="A0A1L3SXU7"/>
<reference evidence="2" key="1">
    <citation type="submission" date="2016-11" db="EMBL/GenBank/DDBJ databases">
        <title>Mesorhizobium oceanicum sp. nov., isolated from deep seawater in South China Sea.</title>
        <authorList>
            <person name="Fu G.-Y."/>
        </authorList>
    </citation>
    <scope>NUCLEOTIDE SEQUENCE [LARGE SCALE GENOMIC DNA]</scope>
    <source>
        <strain evidence="2">B7</strain>
    </source>
</reference>
<keyword evidence="2" id="KW-1185">Reference proteome</keyword>
<organism evidence="1 2">
    <name type="scientific">Aquibium oceanicum</name>
    <dbReference type="NCBI Taxonomy" id="1670800"/>
    <lineage>
        <taxon>Bacteria</taxon>
        <taxon>Pseudomonadati</taxon>
        <taxon>Pseudomonadota</taxon>
        <taxon>Alphaproteobacteria</taxon>
        <taxon>Hyphomicrobiales</taxon>
        <taxon>Phyllobacteriaceae</taxon>
        <taxon>Aquibium</taxon>
    </lineage>
</organism>
<gene>
    <name evidence="1" type="ORF">BSQ44_24295</name>
</gene>
<dbReference type="EMBL" id="CP018171">
    <property type="protein sequence ID" value="APH74142.1"/>
    <property type="molecule type" value="Genomic_DNA"/>
</dbReference>
<protein>
    <submittedName>
        <fullName evidence="1">Uncharacterized protein</fullName>
    </submittedName>
</protein>
<dbReference type="KEGG" id="meso:BSQ44_24295"/>
<name>A0A1L3SXU7_9HYPH</name>
<evidence type="ECO:0000313" key="2">
    <source>
        <dbReference type="Proteomes" id="UP000182840"/>
    </source>
</evidence>
<proteinExistence type="predicted"/>
<dbReference type="RefSeq" id="WP_072607604.1">
    <property type="nucleotide sequence ID" value="NZ_CP018171.1"/>
</dbReference>